<reference evidence="1" key="1">
    <citation type="submission" date="2022-08" db="EMBL/GenBank/DDBJ databases">
        <authorList>
            <consortium name="DOE Joint Genome Institute"/>
            <person name="Min B."/>
            <person name="Riley R."/>
            <person name="Sierra-Patev S."/>
            <person name="Naranjo-Ortiz M."/>
            <person name="Looney B."/>
            <person name="Konkel Z."/>
            <person name="Slot J.C."/>
            <person name="Sakamoto Y."/>
            <person name="Steenwyk J.L."/>
            <person name="Rokas A."/>
            <person name="Carro J."/>
            <person name="Camarero S."/>
            <person name="Ferreira P."/>
            <person name="Molpeceres G."/>
            <person name="Ruiz-Duenas F.J."/>
            <person name="Serrano A."/>
            <person name="Henrissat B."/>
            <person name="Drula E."/>
            <person name="Hughes K.W."/>
            <person name="Mata J.L."/>
            <person name="Ishikawa N.K."/>
            <person name="Vargas-Isla R."/>
            <person name="Ushijima S."/>
            <person name="Smith C.A."/>
            <person name="Ahrendt S."/>
            <person name="Andreopoulos W."/>
            <person name="He G."/>
            <person name="Labutti K."/>
            <person name="Lipzen A."/>
            <person name="Ng V."/>
            <person name="Sandor L."/>
            <person name="Barry K."/>
            <person name="Martinez A.T."/>
            <person name="Xiao Y."/>
            <person name="Gibbons J.G."/>
            <person name="Terashima K."/>
            <person name="Hibbett D.S."/>
            <person name="Grigoriev I.V."/>
        </authorList>
    </citation>
    <scope>NUCLEOTIDE SEQUENCE</scope>
    <source>
        <strain evidence="1">TFB10827</strain>
    </source>
</reference>
<dbReference type="Proteomes" id="UP001163828">
    <property type="component" value="Unassembled WGS sequence"/>
</dbReference>
<protein>
    <submittedName>
        <fullName evidence="1">Uncharacterized protein</fullName>
    </submittedName>
</protein>
<keyword evidence="2" id="KW-1185">Reference proteome</keyword>
<organism evidence="1 2">
    <name type="scientific">Lentinula boryana</name>
    <dbReference type="NCBI Taxonomy" id="40481"/>
    <lineage>
        <taxon>Eukaryota</taxon>
        <taxon>Fungi</taxon>
        <taxon>Dikarya</taxon>
        <taxon>Basidiomycota</taxon>
        <taxon>Agaricomycotina</taxon>
        <taxon>Agaricomycetes</taxon>
        <taxon>Agaricomycetidae</taxon>
        <taxon>Agaricales</taxon>
        <taxon>Marasmiineae</taxon>
        <taxon>Omphalotaceae</taxon>
        <taxon>Lentinula</taxon>
    </lineage>
</organism>
<evidence type="ECO:0000313" key="2">
    <source>
        <dbReference type="Proteomes" id="UP001163828"/>
    </source>
</evidence>
<dbReference type="EMBL" id="MU791369">
    <property type="protein sequence ID" value="KAJ3990878.1"/>
    <property type="molecule type" value="Genomic_DNA"/>
</dbReference>
<sequence>MTRKESINMGNDIPDPIFCKIVLAAFPTVVFDTIMQNINANPSTFTTSTAVIQQITFQYSRSVHHPNVVIPGEHLSQVNSVTTLASRIESIERQLTSSANMPKNALEREAARKGNILPGGEEGEIIKELC</sequence>
<gene>
    <name evidence="1" type="ORF">F5050DRAFT_1813321</name>
</gene>
<accession>A0ABQ8PWQ4</accession>
<evidence type="ECO:0000313" key="1">
    <source>
        <dbReference type="EMBL" id="KAJ3990878.1"/>
    </source>
</evidence>
<comment type="caution">
    <text evidence="1">The sequence shown here is derived from an EMBL/GenBank/DDBJ whole genome shotgun (WGS) entry which is preliminary data.</text>
</comment>
<proteinExistence type="predicted"/>
<name>A0ABQ8PWQ4_9AGAR</name>